<reference evidence="2 3" key="1">
    <citation type="submission" date="2017-01" db="EMBL/GenBank/DDBJ databases">
        <title>Novel large sulfur bacteria in the metagenomes of groundwater-fed chemosynthetic microbial mats in the Lake Huron basin.</title>
        <authorList>
            <person name="Sharrar A.M."/>
            <person name="Flood B.E."/>
            <person name="Bailey J.V."/>
            <person name="Jones D.S."/>
            <person name="Biddanda B."/>
            <person name="Ruberg S.A."/>
            <person name="Marcus D.N."/>
            <person name="Dick G.J."/>
        </authorList>
    </citation>
    <scope>NUCLEOTIDE SEQUENCE [LARGE SCALE GENOMIC DNA]</scope>
    <source>
        <strain evidence="2">A8</strain>
    </source>
</reference>
<protein>
    <submittedName>
        <fullName evidence="2">Uncharacterized protein</fullName>
    </submittedName>
</protein>
<feature type="signal peptide" evidence="1">
    <location>
        <begin position="1"/>
        <end position="21"/>
    </location>
</feature>
<organism evidence="2 3">
    <name type="scientific">Thiothrix lacustris</name>
    <dbReference type="NCBI Taxonomy" id="525917"/>
    <lineage>
        <taxon>Bacteria</taxon>
        <taxon>Pseudomonadati</taxon>
        <taxon>Pseudomonadota</taxon>
        <taxon>Gammaproteobacteria</taxon>
        <taxon>Thiotrichales</taxon>
        <taxon>Thiotrichaceae</taxon>
        <taxon>Thiothrix</taxon>
    </lineage>
</organism>
<proteinExistence type="predicted"/>
<comment type="caution">
    <text evidence="2">The sequence shown here is derived from an EMBL/GenBank/DDBJ whole genome shotgun (WGS) entry which is preliminary data.</text>
</comment>
<feature type="chain" id="PRO_5012349886" evidence="1">
    <location>
        <begin position="22"/>
        <end position="69"/>
    </location>
</feature>
<evidence type="ECO:0000313" key="2">
    <source>
        <dbReference type="EMBL" id="OQX03620.1"/>
    </source>
</evidence>
<gene>
    <name evidence="2" type="ORF">BWK73_38920</name>
</gene>
<accession>A0A1Y1QE43</accession>
<dbReference type="Proteomes" id="UP000192491">
    <property type="component" value="Unassembled WGS sequence"/>
</dbReference>
<dbReference type="EMBL" id="MTEJ01000393">
    <property type="protein sequence ID" value="OQX03620.1"/>
    <property type="molecule type" value="Genomic_DNA"/>
</dbReference>
<keyword evidence="1" id="KW-0732">Signal</keyword>
<evidence type="ECO:0000256" key="1">
    <source>
        <dbReference type="SAM" id="SignalP"/>
    </source>
</evidence>
<name>A0A1Y1QE43_9GAMM</name>
<sequence>MNTQITLSLLLAILLSTAAQAAPQDVRTIPTTNAAQPFELAAKLQWNPHDNQWDKVLVLYNGNPPQPTH</sequence>
<dbReference type="AlphaFoldDB" id="A0A1Y1QE43"/>
<evidence type="ECO:0000313" key="3">
    <source>
        <dbReference type="Proteomes" id="UP000192491"/>
    </source>
</evidence>